<evidence type="ECO:0000256" key="9">
    <source>
        <dbReference type="ARBA" id="ARBA00049029"/>
    </source>
</evidence>
<keyword evidence="8" id="KW-0012">Acyltransferase</keyword>
<evidence type="ECO:0000259" key="13">
    <source>
        <dbReference type="PROSITE" id="PS51554"/>
    </source>
</evidence>
<dbReference type="PROSITE" id="PS00850">
    <property type="entry name" value="GLY_RADICAL_1"/>
    <property type="match status" value="1"/>
</dbReference>
<dbReference type="CDD" id="cd01678">
    <property type="entry name" value="PFL1"/>
    <property type="match status" value="1"/>
</dbReference>
<dbReference type="GO" id="GO:0005829">
    <property type="term" value="C:cytosol"/>
    <property type="evidence" value="ECO:0007669"/>
    <property type="project" value="TreeGrafter"/>
</dbReference>
<comment type="similarity">
    <text evidence="2">Belongs to the glycyl radical enzyme (GRE) family. PFL subfamily.</text>
</comment>
<evidence type="ECO:0000256" key="5">
    <source>
        <dbReference type="ARBA" id="ARBA00022679"/>
    </source>
</evidence>
<dbReference type="InterPro" id="IPR005949">
    <property type="entry name" value="Form_AcTrfase"/>
</dbReference>
<evidence type="ECO:0000256" key="1">
    <source>
        <dbReference type="ARBA" id="ARBA00004496"/>
    </source>
</evidence>
<dbReference type="InterPro" id="IPR001150">
    <property type="entry name" value="Gly_radical"/>
</dbReference>
<dbReference type="SUPFAM" id="SSF51998">
    <property type="entry name" value="PFL-like glycyl radical enzymes"/>
    <property type="match status" value="1"/>
</dbReference>
<dbReference type="InterPro" id="IPR019777">
    <property type="entry name" value="Form_AcTrfase_GR_CS"/>
</dbReference>
<dbReference type="PIRSF" id="PIRSF000379">
    <property type="entry name" value="For_Ac_trans_1"/>
    <property type="match status" value="1"/>
</dbReference>
<comment type="catalytic activity">
    <reaction evidence="9">
        <text>formate + acetyl-CoA = pyruvate + CoA</text>
        <dbReference type="Rhea" id="RHEA:11844"/>
        <dbReference type="ChEBI" id="CHEBI:15361"/>
        <dbReference type="ChEBI" id="CHEBI:15740"/>
        <dbReference type="ChEBI" id="CHEBI:57287"/>
        <dbReference type="ChEBI" id="CHEBI:57288"/>
        <dbReference type="EC" id="2.3.1.54"/>
    </reaction>
</comment>
<protein>
    <recommendedName>
        <fullName evidence="3">formate C-acetyltransferase</fullName>
        <ecNumber evidence="3">2.3.1.54</ecNumber>
    </recommendedName>
</protein>
<feature type="domain" description="PFL" evidence="13">
    <location>
        <begin position="1"/>
        <end position="631"/>
    </location>
</feature>
<dbReference type="PANTHER" id="PTHR30191:SF0">
    <property type="entry name" value="FORMATE ACETYLTRANSFERASE 1"/>
    <property type="match status" value="1"/>
</dbReference>
<dbReference type="GO" id="GO:0008861">
    <property type="term" value="F:formate C-acetyltransferase activity"/>
    <property type="evidence" value="ECO:0007669"/>
    <property type="project" value="UniProtKB-EC"/>
</dbReference>
<dbReference type="Gene3D" id="3.20.70.20">
    <property type="match status" value="1"/>
</dbReference>
<dbReference type="PROSITE" id="PS51149">
    <property type="entry name" value="GLY_RADICAL_2"/>
    <property type="match status" value="1"/>
</dbReference>
<evidence type="ECO:0000256" key="4">
    <source>
        <dbReference type="ARBA" id="ARBA00022490"/>
    </source>
</evidence>
<evidence type="ECO:0000259" key="12">
    <source>
        <dbReference type="PROSITE" id="PS51149"/>
    </source>
</evidence>
<accession>F8RGZ1</accession>
<evidence type="ECO:0000313" key="14">
    <source>
        <dbReference type="EMBL" id="ADM53419.1"/>
    </source>
</evidence>
<feature type="domain" description="Glycine radical" evidence="12">
    <location>
        <begin position="638"/>
        <end position="761"/>
    </location>
</feature>
<dbReference type="Pfam" id="PF02901">
    <property type="entry name" value="PFL-like"/>
    <property type="match status" value="1"/>
</dbReference>
<dbReference type="Pfam" id="PF01228">
    <property type="entry name" value="Gly_radical"/>
    <property type="match status" value="1"/>
</dbReference>
<evidence type="ECO:0000256" key="11">
    <source>
        <dbReference type="SAM" id="MobiDB-lite"/>
    </source>
</evidence>
<sequence>MSSCCASQGRFEHELDGAGCGPFRDMDTAGYIREHFTPYEGDGSFLAGPTQNTRDLFAQVEKLLHDEIAAGGLLDVDTKTPSTITAFGPAYIDKDKETIVGLQTDKPLKRAIKPFGGHRVVEAALKAYGRTLDPEVREIFEHYRKTHNDGVFDAYTEQMRLARKTGILSGLPDGYGRGRIIGDYRRVALYGVDELVAAKKADLNVALAGTMTEDVIRVREEVSEQISALQELKAMAQGYGYDIGRPAGDAREAIQWLYFAYLAAVKEQDGAAMSLGRVDAFLDTYIERDLRAGRYSEEQVQEMIDHFVIKLRLVRHLRTPEYNNLFAGDPTWVTLAIGGTYRCPKTGERKHMVTKTSYRLVHTLVNLGPAPEPNITILWAKDLLPEPFKRFCTQISINTSSIQYESDDLMNPIFGADYAIACCVSAMRVGKDMQFFGARANLPKLLLYTLNRGVDEIHNVKVADFPPVKGDAETPLDFEEVKKHYEQNMAWLAELYANTMNVIHYMHDKYNYEKLQMALHDTNVHRFLAFGISGLSVVADSLSAMKYAKVYPVRDPATGIAVDFRIEGDFPKFGNDDPRVDEIARWVATTFSSFLQRQRAYRKATPSLSILTITSNVVYGKVTGSTPDGRKKGEPFAPGANPMHGRELSGALPSLNSVAQLPYASCMDGISNTFSIVPSTLGKDVDTRKANLAALLDGYFANKGFHLNVNALNRDTLLDAVAHPENYPNLTIRVSGYAVNFVKLTPVQQREVIARTFHETMQ</sequence>
<comment type="subcellular location">
    <subcellularLocation>
        <location evidence="1">Cytoplasm</location>
    </subcellularLocation>
</comment>
<dbReference type="VEuPathDB" id="AmoebaDB:MBAL_005299"/>
<reference evidence="14" key="1">
    <citation type="journal article" date="2011" name="Mol. Biol. Evol.">
        <title>Eukaryotic pyruvate formate lyase and its activating enzyme were acquired laterally from a firmicute.</title>
        <authorList>
            <person name="Stairs C.W."/>
            <person name="Roger A.J."/>
            <person name="Hampl V."/>
        </authorList>
    </citation>
    <scope>NUCLEOTIDE SEQUENCE</scope>
</reference>
<dbReference type="EMBL" id="HM590578">
    <property type="protein sequence ID" value="ADM53419.1"/>
    <property type="molecule type" value="mRNA"/>
</dbReference>
<dbReference type="InterPro" id="IPR004184">
    <property type="entry name" value="PFL_dom"/>
</dbReference>
<keyword evidence="6 10" id="KW-0556">Organic radical</keyword>
<dbReference type="NCBIfam" id="TIGR01255">
    <property type="entry name" value="pyr_form_ly_1"/>
    <property type="match status" value="1"/>
</dbReference>
<name>F8RGZ1_MASBA</name>
<dbReference type="PROSITE" id="PS51554">
    <property type="entry name" value="PFL"/>
    <property type="match status" value="1"/>
</dbReference>
<keyword evidence="14" id="KW-0456">Lyase</keyword>
<evidence type="ECO:0000256" key="8">
    <source>
        <dbReference type="ARBA" id="ARBA00023315"/>
    </source>
</evidence>
<feature type="modified residue" description="Glycine radical" evidence="10">
    <location>
        <position position="736"/>
    </location>
</feature>
<organism evidence="14">
    <name type="scientific">Mastigamoeba balamuthi</name>
    <name type="common">Phreatamoeba balamuthi</name>
    <dbReference type="NCBI Taxonomy" id="108607"/>
    <lineage>
        <taxon>Eukaryota</taxon>
        <taxon>Amoebozoa</taxon>
        <taxon>Evosea</taxon>
        <taxon>Archamoebae</taxon>
        <taxon>Mastigamoebida</taxon>
        <taxon>Mastigamoebidae</taxon>
        <taxon>Mastigamoeba</taxon>
    </lineage>
</organism>
<evidence type="ECO:0000256" key="6">
    <source>
        <dbReference type="ARBA" id="ARBA00022818"/>
    </source>
</evidence>
<feature type="region of interest" description="Disordered" evidence="11">
    <location>
        <begin position="624"/>
        <end position="643"/>
    </location>
</feature>
<dbReference type="GO" id="GO:0016829">
    <property type="term" value="F:lyase activity"/>
    <property type="evidence" value="ECO:0007669"/>
    <property type="project" value="UniProtKB-KW"/>
</dbReference>
<dbReference type="EC" id="2.3.1.54" evidence="3"/>
<keyword evidence="5" id="KW-0808">Transferase</keyword>
<keyword evidence="7" id="KW-0119">Carbohydrate metabolism</keyword>
<evidence type="ECO:0000256" key="2">
    <source>
        <dbReference type="ARBA" id="ARBA00008375"/>
    </source>
</evidence>
<dbReference type="GO" id="GO:0005975">
    <property type="term" value="P:carbohydrate metabolic process"/>
    <property type="evidence" value="ECO:0007669"/>
    <property type="project" value="InterPro"/>
</dbReference>
<evidence type="ECO:0000256" key="3">
    <source>
        <dbReference type="ARBA" id="ARBA00013214"/>
    </source>
</evidence>
<evidence type="ECO:0000256" key="10">
    <source>
        <dbReference type="PROSITE-ProRule" id="PRU00493"/>
    </source>
</evidence>
<dbReference type="PANTHER" id="PTHR30191">
    <property type="entry name" value="FORMATE ACETYLTRANSFERASE"/>
    <property type="match status" value="1"/>
</dbReference>
<keyword evidence="4" id="KW-0963">Cytoplasm</keyword>
<keyword evidence="14" id="KW-0670">Pyruvate</keyword>
<proteinExistence type="evidence at transcript level"/>
<dbReference type="AlphaFoldDB" id="F8RGZ1"/>
<evidence type="ECO:0000256" key="7">
    <source>
        <dbReference type="ARBA" id="ARBA00023277"/>
    </source>
</evidence>
<dbReference type="InterPro" id="IPR050244">
    <property type="entry name" value="Auton_GlycylRad_Cofactor"/>
</dbReference>